<sequence length="164" mass="17770">MGVNKQESGVQVGVSEEQVAEAKARAARLLLAFRHGNQLAYDTLVAEFGADEPTTDLISALCWIANEGVRKAYLPEAGDQVLRHLARRAEFGDRSVLTEEGAGPDAGRLLEAVAAQDVTSVQDIVRRTPDTTFLLGKFVLAFAMVLPDVPEPVLRDVVEELRGE</sequence>
<protein>
    <submittedName>
        <fullName evidence="1">Uncharacterized protein</fullName>
    </submittedName>
</protein>
<accession>A0ABV3C041</accession>
<evidence type="ECO:0000313" key="1">
    <source>
        <dbReference type="EMBL" id="MEU6826644.1"/>
    </source>
</evidence>
<dbReference type="RefSeq" id="WP_359357964.1">
    <property type="nucleotide sequence ID" value="NZ_JBEYXV010000029.1"/>
</dbReference>
<name>A0ABV3C041_9ACTN</name>
<gene>
    <name evidence="1" type="ORF">ABZ921_39080</name>
</gene>
<proteinExistence type="predicted"/>
<organism evidence="1 2">
    <name type="scientific">Streptomyces atriruber</name>
    <dbReference type="NCBI Taxonomy" id="545121"/>
    <lineage>
        <taxon>Bacteria</taxon>
        <taxon>Bacillati</taxon>
        <taxon>Actinomycetota</taxon>
        <taxon>Actinomycetes</taxon>
        <taxon>Kitasatosporales</taxon>
        <taxon>Streptomycetaceae</taxon>
        <taxon>Streptomyces</taxon>
    </lineage>
</organism>
<dbReference type="Proteomes" id="UP001551176">
    <property type="component" value="Unassembled WGS sequence"/>
</dbReference>
<evidence type="ECO:0000313" key="2">
    <source>
        <dbReference type="Proteomes" id="UP001551176"/>
    </source>
</evidence>
<keyword evidence="2" id="KW-1185">Reference proteome</keyword>
<reference evidence="1 2" key="1">
    <citation type="submission" date="2024-06" db="EMBL/GenBank/DDBJ databases">
        <title>The Natural Products Discovery Center: Release of the First 8490 Sequenced Strains for Exploring Actinobacteria Biosynthetic Diversity.</title>
        <authorList>
            <person name="Kalkreuter E."/>
            <person name="Kautsar S.A."/>
            <person name="Yang D."/>
            <person name="Bader C.D."/>
            <person name="Teijaro C.N."/>
            <person name="Fluegel L."/>
            <person name="Davis C.M."/>
            <person name="Simpson J.R."/>
            <person name="Lauterbach L."/>
            <person name="Steele A.D."/>
            <person name="Gui C."/>
            <person name="Meng S."/>
            <person name="Li G."/>
            <person name="Viehrig K."/>
            <person name="Ye F."/>
            <person name="Su P."/>
            <person name="Kiefer A.F."/>
            <person name="Nichols A."/>
            <person name="Cepeda A.J."/>
            <person name="Yan W."/>
            <person name="Fan B."/>
            <person name="Jiang Y."/>
            <person name="Adhikari A."/>
            <person name="Zheng C.-J."/>
            <person name="Schuster L."/>
            <person name="Cowan T.M."/>
            <person name="Smanski M.J."/>
            <person name="Chevrette M.G."/>
            <person name="De Carvalho L.P.S."/>
            <person name="Shen B."/>
        </authorList>
    </citation>
    <scope>NUCLEOTIDE SEQUENCE [LARGE SCALE GENOMIC DNA]</scope>
    <source>
        <strain evidence="1 2">NPDC046838</strain>
    </source>
</reference>
<comment type="caution">
    <text evidence="1">The sequence shown here is derived from an EMBL/GenBank/DDBJ whole genome shotgun (WGS) entry which is preliminary data.</text>
</comment>
<dbReference type="EMBL" id="JBEYXV010000029">
    <property type="protein sequence ID" value="MEU6826644.1"/>
    <property type="molecule type" value="Genomic_DNA"/>
</dbReference>